<dbReference type="PROSITE" id="PS50808">
    <property type="entry name" value="ZF_BED"/>
    <property type="match status" value="1"/>
</dbReference>
<dbReference type="InterPro" id="IPR003656">
    <property type="entry name" value="Znf_BED"/>
</dbReference>
<dbReference type="SUPFAM" id="SSF57667">
    <property type="entry name" value="beta-beta-alpha zinc fingers"/>
    <property type="match status" value="1"/>
</dbReference>
<evidence type="ECO:0000256" key="2">
    <source>
        <dbReference type="ARBA" id="ARBA00022771"/>
    </source>
</evidence>
<organism evidence="7 8">
    <name type="scientific">Anopheles quadriannulatus</name>
    <name type="common">Mosquito</name>
    <dbReference type="NCBI Taxonomy" id="34691"/>
    <lineage>
        <taxon>Eukaryota</taxon>
        <taxon>Metazoa</taxon>
        <taxon>Ecdysozoa</taxon>
        <taxon>Arthropoda</taxon>
        <taxon>Hexapoda</taxon>
        <taxon>Insecta</taxon>
        <taxon>Pterygota</taxon>
        <taxon>Neoptera</taxon>
        <taxon>Endopterygota</taxon>
        <taxon>Diptera</taxon>
        <taxon>Nematocera</taxon>
        <taxon>Culicoidea</taxon>
        <taxon>Culicidae</taxon>
        <taxon>Anophelinae</taxon>
        <taxon>Anopheles</taxon>
    </lineage>
</organism>
<name>A0A182XPF9_ANOQN</name>
<dbReference type="VEuPathDB" id="VectorBase:AQUA011761"/>
<sequence>MASNVATSSSIWDHFTRNGTKAKCRYCYNEIAFTKGSTSNLKRHMKAKHPSISLERQQLASTTSPSTQNSEPGLLSKMIIRKLNETHYTIPELGNLVTHLKEGVKKRLEIYSNNQMIAKSMLLDPRIKKQGFHEEPLKYRETYELIIQELIPFQTPSMNAQEPHNIDNEANLLL</sequence>
<keyword evidence="8" id="KW-1185">Reference proteome</keyword>
<feature type="compositionally biased region" description="Polar residues" evidence="5">
    <location>
        <begin position="54"/>
        <end position="71"/>
    </location>
</feature>
<dbReference type="Pfam" id="PF02892">
    <property type="entry name" value="zf-BED"/>
    <property type="match status" value="1"/>
</dbReference>
<evidence type="ECO:0000256" key="4">
    <source>
        <dbReference type="PROSITE-ProRule" id="PRU00027"/>
    </source>
</evidence>
<evidence type="ECO:0000259" key="6">
    <source>
        <dbReference type="PROSITE" id="PS50808"/>
    </source>
</evidence>
<keyword evidence="1" id="KW-0479">Metal-binding</keyword>
<reference evidence="7" key="1">
    <citation type="submission" date="2020-05" db="UniProtKB">
        <authorList>
            <consortium name="EnsemblMetazoa"/>
        </authorList>
    </citation>
    <scope>IDENTIFICATION</scope>
    <source>
        <strain evidence="7">SANGQUA</strain>
    </source>
</reference>
<evidence type="ECO:0000256" key="5">
    <source>
        <dbReference type="SAM" id="MobiDB-lite"/>
    </source>
</evidence>
<evidence type="ECO:0000256" key="1">
    <source>
        <dbReference type="ARBA" id="ARBA00022723"/>
    </source>
</evidence>
<feature type="domain" description="BED-type" evidence="6">
    <location>
        <begin position="6"/>
        <end position="56"/>
    </location>
</feature>
<protein>
    <recommendedName>
        <fullName evidence="6">BED-type domain-containing protein</fullName>
    </recommendedName>
</protein>
<evidence type="ECO:0000313" key="8">
    <source>
        <dbReference type="Proteomes" id="UP000076407"/>
    </source>
</evidence>
<proteinExistence type="predicted"/>
<dbReference type="GO" id="GO:0008270">
    <property type="term" value="F:zinc ion binding"/>
    <property type="evidence" value="ECO:0007669"/>
    <property type="project" value="UniProtKB-KW"/>
</dbReference>
<feature type="region of interest" description="Disordered" evidence="5">
    <location>
        <begin position="42"/>
        <end position="72"/>
    </location>
</feature>
<dbReference type="SMART" id="SM00614">
    <property type="entry name" value="ZnF_BED"/>
    <property type="match status" value="1"/>
</dbReference>
<keyword evidence="2 4" id="KW-0863">Zinc-finger</keyword>
<keyword evidence="3" id="KW-0862">Zinc</keyword>
<dbReference type="InterPro" id="IPR036236">
    <property type="entry name" value="Znf_C2H2_sf"/>
</dbReference>
<dbReference type="Proteomes" id="UP000076407">
    <property type="component" value="Unassembled WGS sequence"/>
</dbReference>
<dbReference type="AlphaFoldDB" id="A0A182XPF9"/>
<evidence type="ECO:0000256" key="3">
    <source>
        <dbReference type="ARBA" id="ARBA00022833"/>
    </source>
</evidence>
<dbReference type="EnsemblMetazoa" id="AQUA011761-RA">
    <property type="protein sequence ID" value="AQUA011761-PA"/>
    <property type="gene ID" value="AQUA011761"/>
</dbReference>
<dbReference type="GO" id="GO:0003677">
    <property type="term" value="F:DNA binding"/>
    <property type="evidence" value="ECO:0007669"/>
    <property type="project" value="InterPro"/>
</dbReference>
<dbReference type="STRING" id="34691.A0A182XPF9"/>
<evidence type="ECO:0000313" key="7">
    <source>
        <dbReference type="EnsemblMetazoa" id="AQUA011761-PA"/>
    </source>
</evidence>
<accession>A0A182XPF9</accession>